<evidence type="ECO:0000256" key="1">
    <source>
        <dbReference type="ARBA" id="ARBA00004225"/>
    </source>
</evidence>
<keyword evidence="3 11" id="KW-0813">Transport</keyword>
<feature type="repeat" description="Solcar" evidence="10">
    <location>
        <begin position="328"/>
        <end position="413"/>
    </location>
</feature>
<keyword evidence="5" id="KW-0677">Repeat</keyword>
<dbReference type="PROSITE" id="PS50920">
    <property type="entry name" value="SOLCAR"/>
    <property type="match status" value="3"/>
</dbReference>
<evidence type="ECO:0000256" key="2">
    <source>
        <dbReference type="ARBA" id="ARBA00006375"/>
    </source>
</evidence>
<dbReference type="Proteomes" id="UP000076407">
    <property type="component" value="Unassembled WGS sequence"/>
</dbReference>
<dbReference type="EnsemblMetazoa" id="AQUA010337-RA">
    <property type="protein sequence ID" value="AQUA010337-PA"/>
    <property type="gene ID" value="AQUA010337"/>
</dbReference>
<keyword evidence="4 10" id="KW-0812">Transmembrane</keyword>
<evidence type="ECO:0000256" key="5">
    <source>
        <dbReference type="ARBA" id="ARBA00022737"/>
    </source>
</evidence>
<sequence length="419" mass="45533">MQTSFQNATELKQHSAIELLGGFSLLPAHERIHSPQRNSFHNDALSCVRNEPLPNELPDRRAPTHQAHSRQHSAPIGETTILQNKPPKPKMDRLGLLATAYGQPNKHSSQFRNPFGGRPWMEQSGAAAAAPGAKGLKGIVAGGITGGIEICITFPTEYVKTQLQLDEKGATKQYNGIMDCVKKTVKTNGVLGLYRGLSVLLYGSIPKSAVRFGAFESLKGRLMDSNGQLSTSGKLLAGLGAGVAEAILAVTPMETVKVKFINDQRSGTPKYKGFFHGVGMIVRQEGLSGVYKGLTATILKQGSNQAIRFYVMETLKDMYKGDDPSKPVPKMMVGAFGAVAGAASVFGNTPIDVVKTRMQGLEAAKYKNTADCALQIWKNEGPMAFYKGTVPRLSRVCLDVAITFMIYDSFMDLFNKFWR</sequence>
<feature type="repeat" description="Solcar" evidence="10">
    <location>
        <begin position="133"/>
        <end position="221"/>
    </location>
</feature>
<proteinExistence type="inferred from homology"/>
<dbReference type="STRING" id="34691.A0A182XKE8"/>
<dbReference type="InterPro" id="IPR023395">
    <property type="entry name" value="MCP_dom_sf"/>
</dbReference>
<dbReference type="InterPro" id="IPR018108">
    <property type="entry name" value="MCP_transmembrane"/>
</dbReference>
<organism evidence="13 14">
    <name type="scientific">Anopheles quadriannulatus</name>
    <name type="common">Mosquito</name>
    <dbReference type="NCBI Taxonomy" id="34691"/>
    <lineage>
        <taxon>Eukaryota</taxon>
        <taxon>Metazoa</taxon>
        <taxon>Ecdysozoa</taxon>
        <taxon>Arthropoda</taxon>
        <taxon>Hexapoda</taxon>
        <taxon>Insecta</taxon>
        <taxon>Pterygota</taxon>
        <taxon>Neoptera</taxon>
        <taxon>Endopterygota</taxon>
        <taxon>Diptera</taxon>
        <taxon>Nematocera</taxon>
        <taxon>Culicoidea</taxon>
        <taxon>Culicidae</taxon>
        <taxon>Anophelinae</taxon>
        <taxon>Anopheles</taxon>
    </lineage>
</organism>
<comment type="subcellular location">
    <subcellularLocation>
        <location evidence="1">Mitochondrion membrane</location>
        <topology evidence="1">Multi-pass membrane protein</topology>
    </subcellularLocation>
</comment>
<evidence type="ECO:0000313" key="14">
    <source>
        <dbReference type="Proteomes" id="UP000076407"/>
    </source>
</evidence>
<dbReference type="InterPro" id="IPR049563">
    <property type="entry name" value="TXTP-like"/>
</dbReference>
<evidence type="ECO:0000313" key="13">
    <source>
        <dbReference type="EnsemblMetazoa" id="AQUA010337-PA"/>
    </source>
</evidence>
<dbReference type="PANTHER" id="PTHR45788:SF4">
    <property type="entry name" value="TRICARBOXYLATE TRANSPORT PROTEIN, MITOCHONDRIAL"/>
    <property type="match status" value="1"/>
</dbReference>
<feature type="repeat" description="Solcar" evidence="10">
    <location>
        <begin position="232"/>
        <end position="318"/>
    </location>
</feature>
<keyword evidence="6" id="KW-1133">Transmembrane helix</keyword>
<evidence type="ECO:0000256" key="7">
    <source>
        <dbReference type="ARBA" id="ARBA00023128"/>
    </source>
</evidence>
<dbReference type="Gene3D" id="1.50.40.10">
    <property type="entry name" value="Mitochondrial carrier domain"/>
    <property type="match status" value="1"/>
</dbReference>
<dbReference type="SUPFAM" id="SSF103506">
    <property type="entry name" value="Mitochondrial carrier"/>
    <property type="match status" value="1"/>
</dbReference>
<feature type="region of interest" description="Disordered" evidence="12">
    <location>
        <begin position="51"/>
        <end position="88"/>
    </location>
</feature>
<name>A0A182XKE8_ANOQN</name>
<dbReference type="GO" id="GO:0006843">
    <property type="term" value="P:mitochondrial citrate transmembrane transport"/>
    <property type="evidence" value="ECO:0007669"/>
    <property type="project" value="TreeGrafter"/>
</dbReference>
<reference evidence="13" key="1">
    <citation type="submission" date="2020-05" db="UniProtKB">
        <authorList>
            <consortium name="EnsemblMetazoa"/>
        </authorList>
    </citation>
    <scope>IDENTIFICATION</scope>
    <source>
        <strain evidence="13">SANGQUA</strain>
    </source>
</reference>
<protein>
    <recommendedName>
        <fullName evidence="9">Citrate transport protein</fullName>
    </recommendedName>
</protein>
<keyword evidence="14" id="KW-1185">Reference proteome</keyword>
<evidence type="ECO:0000256" key="6">
    <source>
        <dbReference type="ARBA" id="ARBA00022989"/>
    </source>
</evidence>
<evidence type="ECO:0000256" key="11">
    <source>
        <dbReference type="RuleBase" id="RU000488"/>
    </source>
</evidence>
<dbReference type="GO" id="GO:0071913">
    <property type="term" value="F:citrate secondary active transmembrane transporter activity"/>
    <property type="evidence" value="ECO:0007669"/>
    <property type="project" value="TreeGrafter"/>
</dbReference>
<dbReference type="FunFam" id="1.50.40.10:FF:000007">
    <property type="entry name" value="Mitochondrial tricarboxylate transport protein-like"/>
    <property type="match status" value="1"/>
</dbReference>
<dbReference type="GO" id="GO:0031966">
    <property type="term" value="C:mitochondrial membrane"/>
    <property type="evidence" value="ECO:0007669"/>
    <property type="project" value="UniProtKB-SubCell"/>
</dbReference>
<dbReference type="PANTHER" id="PTHR45788">
    <property type="entry name" value="SUCCINATE/FUMARATE MITOCHONDRIAL TRANSPORTER-RELATED"/>
    <property type="match status" value="1"/>
</dbReference>
<keyword evidence="7" id="KW-0496">Mitochondrion</keyword>
<evidence type="ECO:0000256" key="4">
    <source>
        <dbReference type="ARBA" id="ARBA00022692"/>
    </source>
</evidence>
<comment type="similarity">
    <text evidence="2 11">Belongs to the mitochondrial carrier (TC 2.A.29) family.</text>
</comment>
<dbReference type="VEuPathDB" id="VectorBase:AQUA010337"/>
<evidence type="ECO:0000256" key="12">
    <source>
        <dbReference type="SAM" id="MobiDB-lite"/>
    </source>
</evidence>
<keyword evidence="8 10" id="KW-0472">Membrane</keyword>
<accession>A0A182XKE8</accession>
<evidence type="ECO:0000256" key="9">
    <source>
        <dbReference type="ARBA" id="ARBA00042640"/>
    </source>
</evidence>
<evidence type="ECO:0000256" key="10">
    <source>
        <dbReference type="PROSITE-ProRule" id="PRU00282"/>
    </source>
</evidence>
<evidence type="ECO:0000256" key="3">
    <source>
        <dbReference type="ARBA" id="ARBA00022448"/>
    </source>
</evidence>
<evidence type="ECO:0000256" key="8">
    <source>
        <dbReference type="ARBA" id="ARBA00023136"/>
    </source>
</evidence>
<dbReference type="AlphaFoldDB" id="A0A182XKE8"/>
<dbReference type="Pfam" id="PF00153">
    <property type="entry name" value="Mito_carr"/>
    <property type="match status" value="3"/>
</dbReference>